<organism evidence="2 3">
    <name type="scientific">Mariniphaga anaerophila</name>
    <dbReference type="NCBI Taxonomy" id="1484053"/>
    <lineage>
        <taxon>Bacteria</taxon>
        <taxon>Pseudomonadati</taxon>
        <taxon>Bacteroidota</taxon>
        <taxon>Bacteroidia</taxon>
        <taxon>Marinilabiliales</taxon>
        <taxon>Prolixibacteraceae</taxon>
        <taxon>Mariniphaga</taxon>
    </lineage>
</organism>
<name>A0A1M5GSJ4_9BACT</name>
<keyword evidence="3" id="KW-1185">Reference proteome</keyword>
<gene>
    <name evidence="2" type="ORF">SAMN05444274_1325</name>
</gene>
<feature type="compositionally biased region" description="Polar residues" evidence="1">
    <location>
        <begin position="44"/>
        <end position="56"/>
    </location>
</feature>
<accession>A0A1M5GSJ4</accession>
<evidence type="ECO:0000313" key="2">
    <source>
        <dbReference type="EMBL" id="SHG06593.1"/>
    </source>
</evidence>
<protein>
    <submittedName>
        <fullName evidence="2">Uncharacterized protein</fullName>
    </submittedName>
</protein>
<evidence type="ECO:0000256" key="1">
    <source>
        <dbReference type="SAM" id="MobiDB-lite"/>
    </source>
</evidence>
<dbReference type="EMBL" id="FQUM01000032">
    <property type="protein sequence ID" value="SHG06593.1"/>
    <property type="molecule type" value="Genomic_DNA"/>
</dbReference>
<dbReference type="Proteomes" id="UP000184164">
    <property type="component" value="Unassembled WGS sequence"/>
</dbReference>
<reference evidence="2 3" key="1">
    <citation type="submission" date="2016-11" db="EMBL/GenBank/DDBJ databases">
        <authorList>
            <person name="Jaros S."/>
            <person name="Januszkiewicz K."/>
            <person name="Wedrychowicz H."/>
        </authorList>
    </citation>
    <scope>NUCLEOTIDE SEQUENCE [LARGE SCALE GENOMIC DNA]</scope>
    <source>
        <strain evidence="2 3">DSM 26910</strain>
    </source>
</reference>
<sequence length="56" mass="6499">MKVIKTKKLAVTNCKLHCGVRGVSYAGFSQHRSVLPDRNELRNPQRQLTSDRYQRI</sequence>
<proteinExistence type="predicted"/>
<feature type="region of interest" description="Disordered" evidence="1">
    <location>
        <begin position="36"/>
        <end position="56"/>
    </location>
</feature>
<evidence type="ECO:0000313" key="3">
    <source>
        <dbReference type="Proteomes" id="UP000184164"/>
    </source>
</evidence>
<dbReference type="AlphaFoldDB" id="A0A1M5GSJ4"/>